<feature type="region of interest" description="Disordered" evidence="1">
    <location>
        <begin position="1"/>
        <end position="28"/>
    </location>
</feature>
<evidence type="ECO:0000313" key="3">
    <source>
        <dbReference type="Proteomes" id="UP000016843"/>
    </source>
</evidence>
<dbReference type="EMBL" id="AWXR01000042">
    <property type="protein sequence ID" value="ERM81754.1"/>
    <property type="molecule type" value="Genomic_DNA"/>
</dbReference>
<dbReference type="AlphaFoldDB" id="U5BW17"/>
<gene>
    <name evidence="2" type="ORF">P872_19405</name>
</gene>
<organism evidence="2 3">
    <name type="scientific">Rhodonellum psychrophilum GCM71 = DSM 17998</name>
    <dbReference type="NCBI Taxonomy" id="1123057"/>
    <lineage>
        <taxon>Bacteria</taxon>
        <taxon>Pseudomonadati</taxon>
        <taxon>Bacteroidota</taxon>
        <taxon>Cytophagia</taxon>
        <taxon>Cytophagales</taxon>
        <taxon>Cytophagaceae</taxon>
        <taxon>Rhodonellum</taxon>
    </lineage>
</organism>
<evidence type="ECO:0000313" key="2">
    <source>
        <dbReference type="EMBL" id="ERM81754.1"/>
    </source>
</evidence>
<evidence type="ECO:0008006" key="4">
    <source>
        <dbReference type="Google" id="ProtNLM"/>
    </source>
</evidence>
<proteinExistence type="predicted"/>
<accession>U5BW17</accession>
<evidence type="ECO:0000256" key="1">
    <source>
        <dbReference type="SAM" id="MobiDB-lite"/>
    </source>
</evidence>
<reference evidence="2 3" key="1">
    <citation type="journal article" date="2013" name="Genome Announc.">
        <title>Draft Genome Sequence of the Psychrophilic and Alkaliphilic Rhodonellum psychrophilum Strain GCM71T.</title>
        <authorList>
            <person name="Hauptmann A.L."/>
            <person name="Glaring M.A."/>
            <person name="Hallin P.F."/>
            <person name="Prieme A."/>
            <person name="Stougaard P."/>
        </authorList>
    </citation>
    <scope>NUCLEOTIDE SEQUENCE [LARGE SCALE GENOMIC DNA]</scope>
    <source>
        <strain evidence="2 3">GCM71</strain>
    </source>
</reference>
<protein>
    <recommendedName>
        <fullName evidence="4">RadC-like JAB domain-containing protein</fullName>
    </recommendedName>
</protein>
<dbReference type="Proteomes" id="UP000016843">
    <property type="component" value="Unassembled WGS sequence"/>
</dbReference>
<keyword evidence="3" id="KW-1185">Reference proteome</keyword>
<comment type="caution">
    <text evidence="2">The sequence shown here is derived from an EMBL/GenBank/DDBJ whole genome shotgun (WGS) entry which is preliminary data.</text>
</comment>
<sequence>MNEVTKSKISPLIMAHQHPSRNRNPTDADMALGRRTIRKSKGIARERMLELVLSSNGNTLVFLTMGRFGMEIGTKKGRRLNLLPFRFNLILS</sequence>
<name>U5BW17_9BACT</name>